<gene>
    <name evidence="2" type="primary">apaG</name>
    <name evidence="4" type="ORF">CJD38_08840</name>
</gene>
<evidence type="ECO:0000313" key="4">
    <source>
        <dbReference type="EMBL" id="PTU31437.1"/>
    </source>
</evidence>
<feature type="domain" description="ApaG" evidence="3">
    <location>
        <begin position="3"/>
        <end position="127"/>
    </location>
</feature>
<dbReference type="NCBIfam" id="NF003967">
    <property type="entry name" value="PRK05461.1"/>
    <property type="match status" value="1"/>
</dbReference>
<dbReference type="InterPro" id="IPR007474">
    <property type="entry name" value="ApaG_domain"/>
</dbReference>
<evidence type="ECO:0000259" key="3">
    <source>
        <dbReference type="PROSITE" id="PS51087"/>
    </source>
</evidence>
<dbReference type="PANTHER" id="PTHR47191:SF2">
    <property type="entry name" value="OS05G0170800 PROTEIN"/>
    <property type="match status" value="1"/>
</dbReference>
<dbReference type="RefSeq" id="WP_107939980.1">
    <property type="nucleotide sequence ID" value="NZ_QANS01000003.1"/>
</dbReference>
<sequence length="127" mass="13946">MSNTVTNGVRIIVQPRYVPEQSEPAESQYLFAYHITIRNEGIDAVQLLSRHWIITNGEGKTDEVRGPGVVGYQPTLKSGEEFQYTSGCPLGTPVGTMHGSFEMTTENGEKFDAIINAFRLAVPSALN</sequence>
<accession>A0A2T5MFT5</accession>
<dbReference type="OrthoDB" id="9795226at2"/>
<evidence type="ECO:0000256" key="2">
    <source>
        <dbReference type="HAMAP-Rule" id="MF_00791"/>
    </source>
</evidence>
<dbReference type="InterPro" id="IPR036767">
    <property type="entry name" value="ApaG_sf"/>
</dbReference>
<dbReference type="EMBL" id="QANS01000003">
    <property type="protein sequence ID" value="PTU31437.1"/>
    <property type="molecule type" value="Genomic_DNA"/>
</dbReference>
<dbReference type="Pfam" id="PF04379">
    <property type="entry name" value="DUF525"/>
    <property type="match status" value="1"/>
</dbReference>
<proteinExistence type="inferred from homology"/>
<evidence type="ECO:0000256" key="1">
    <source>
        <dbReference type="ARBA" id="ARBA00017693"/>
    </source>
</evidence>
<dbReference type="SUPFAM" id="SSF110069">
    <property type="entry name" value="ApaG-like"/>
    <property type="match status" value="1"/>
</dbReference>
<dbReference type="Gene3D" id="2.60.40.1470">
    <property type="entry name" value="ApaG domain"/>
    <property type="match status" value="1"/>
</dbReference>
<reference evidence="4 5" key="1">
    <citation type="submission" date="2018-04" db="EMBL/GenBank/DDBJ databases">
        <title>Novel species isolated from glacier.</title>
        <authorList>
            <person name="Liu Q."/>
            <person name="Xin Y.-H."/>
        </authorList>
    </citation>
    <scope>NUCLEOTIDE SEQUENCE [LARGE SCALE GENOMIC DNA]</scope>
    <source>
        <strain evidence="4 5">GT1R17</strain>
    </source>
</reference>
<name>A0A2T5MFT5_9GAMM</name>
<organism evidence="4 5">
    <name type="scientific">Stenotrophobium rhamnosiphilum</name>
    <dbReference type="NCBI Taxonomy" id="2029166"/>
    <lineage>
        <taxon>Bacteria</taxon>
        <taxon>Pseudomonadati</taxon>
        <taxon>Pseudomonadota</taxon>
        <taxon>Gammaproteobacteria</taxon>
        <taxon>Nevskiales</taxon>
        <taxon>Nevskiaceae</taxon>
        <taxon>Stenotrophobium</taxon>
    </lineage>
</organism>
<comment type="caution">
    <text evidence="4">The sequence shown here is derived from an EMBL/GenBank/DDBJ whole genome shotgun (WGS) entry which is preliminary data.</text>
</comment>
<dbReference type="HAMAP" id="MF_00791">
    <property type="entry name" value="ApaG"/>
    <property type="match status" value="1"/>
</dbReference>
<dbReference type="AlphaFoldDB" id="A0A2T5MFT5"/>
<dbReference type="InterPro" id="IPR023065">
    <property type="entry name" value="Uncharacterised_ApaG"/>
</dbReference>
<protein>
    <recommendedName>
        <fullName evidence="1 2">Protein ApaG</fullName>
    </recommendedName>
</protein>
<dbReference type="Proteomes" id="UP000244248">
    <property type="component" value="Unassembled WGS sequence"/>
</dbReference>
<dbReference type="PROSITE" id="PS51087">
    <property type="entry name" value="APAG"/>
    <property type="match status" value="1"/>
</dbReference>
<dbReference type="PANTHER" id="PTHR47191">
    <property type="entry name" value="OS05G0170800 PROTEIN"/>
    <property type="match status" value="1"/>
</dbReference>
<dbReference type="InterPro" id="IPR050718">
    <property type="entry name" value="ApaG-like"/>
</dbReference>
<evidence type="ECO:0000313" key="5">
    <source>
        <dbReference type="Proteomes" id="UP000244248"/>
    </source>
</evidence>
<keyword evidence="5" id="KW-1185">Reference proteome</keyword>